<dbReference type="Gene3D" id="3.30.420.10">
    <property type="entry name" value="Ribonuclease H-like superfamily/Ribonuclease H"/>
    <property type="match status" value="1"/>
</dbReference>
<dbReference type="Gene3D" id="1.10.340.70">
    <property type="match status" value="1"/>
</dbReference>
<dbReference type="PANTHER" id="PTHR47331">
    <property type="entry name" value="PHD-TYPE DOMAIN-CONTAINING PROTEIN"/>
    <property type="match status" value="1"/>
</dbReference>
<dbReference type="Pfam" id="PF17921">
    <property type="entry name" value="Integrase_H2C2"/>
    <property type="match status" value="1"/>
</dbReference>
<proteinExistence type="predicted"/>
<dbReference type="Pfam" id="PF18701">
    <property type="entry name" value="DUF5641"/>
    <property type="match status" value="1"/>
</dbReference>
<evidence type="ECO:0000259" key="2">
    <source>
        <dbReference type="PROSITE" id="PS50994"/>
    </source>
</evidence>
<protein>
    <submittedName>
        <fullName evidence="4">Integrase catalytic domain-containing protein</fullName>
    </submittedName>
</protein>
<dbReference type="Proteomes" id="UP000887572">
    <property type="component" value="Unplaced"/>
</dbReference>
<dbReference type="InterPro" id="IPR036397">
    <property type="entry name" value="RNaseH_sf"/>
</dbReference>
<dbReference type="PROSITE" id="PS50994">
    <property type="entry name" value="INTEGRASE"/>
    <property type="match status" value="1"/>
</dbReference>
<dbReference type="WBParaSite" id="Gr19_v10_g6477.t1">
    <property type="protein sequence ID" value="Gr19_v10_g6477.t1"/>
    <property type="gene ID" value="Gr19_v10_g6477"/>
</dbReference>
<reference evidence="4" key="1">
    <citation type="submission" date="2022-11" db="UniProtKB">
        <authorList>
            <consortium name="WormBaseParasite"/>
        </authorList>
    </citation>
    <scope>IDENTIFICATION</scope>
</reference>
<evidence type="ECO:0000313" key="4">
    <source>
        <dbReference type="WBParaSite" id="Gr19_v10_g6477.t1"/>
    </source>
</evidence>
<feature type="compositionally biased region" description="Basic and acidic residues" evidence="1">
    <location>
        <begin position="693"/>
        <end position="712"/>
    </location>
</feature>
<keyword evidence="3" id="KW-1185">Reference proteome</keyword>
<feature type="domain" description="Integrase catalytic" evidence="2">
    <location>
        <begin position="358"/>
        <end position="539"/>
    </location>
</feature>
<dbReference type="AlphaFoldDB" id="A0A914I0X9"/>
<dbReference type="InterPro" id="IPR040676">
    <property type="entry name" value="DUF5641"/>
</dbReference>
<dbReference type="InterPro" id="IPR041588">
    <property type="entry name" value="Integrase_H2C2"/>
</dbReference>
<evidence type="ECO:0000313" key="3">
    <source>
        <dbReference type="Proteomes" id="UP000887572"/>
    </source>
</evidence>
<accession>A0A914I0X9</accession>
<dbReference type="InterPro" id="IPR001584">
    <property type="entry name" value="Integrase_cat-core"/>
</dbReference>
<dbReference type="InterPro" id="IPR008042">
    <property type="entry name" value="Retrotrans_Pao"/>
</dbReference>
<feature type="region of interest" description="Disordered" evidence="1">
    <location>
        <begin position="131"/>
        <end position="150"/>
    </location>
</feature>
<dbReference type="SUPFAM" id="SSF53098">
    <property type="entry name" value="Ribonuclease H-like"/>
    <property type="match status" value="1"/>
</dbReference>
<dbReference type="Pfam" id="PF05380">
    <property type="entry name" value="Peptidase_A17"/>
    <property type="match status" value="1"/>
</dbReference>
<organism evidence="3 4">
    <name type="scientific">Globodera rostochiensis</name>
    <name type="common">Golden nematode worm</name>
    <name type="synonym">Heterodera rostochiensis</name>
    <dbReference type="NCBI Taxonomy" id="31243"/>
    <lineage>
        <taxon>Eukaryota</taxon>
        <taxon>Metazoa</taxon>
        <taxon>Ecdysozoa</taxon>
        <taxon>Nematoda</taxon>
        <taxon>Chromadorea</taxon>
        <taxon>Rhabditida</taxon>
        <taxon>Tylenchina</taxon>
        <taxon>Tylenchomorpha</taxon>
        <taxon>Tylenchoidea</taxon>
        <taxon>Heteroderidae</taxon>
        <taxon>Heteroderinae</taxon>
        <taxon>Globodera</taxon>
    </lineage>
</organism>
<dbReference type="GO" id="GO:0015074">
    <property type="term" value="P:DNA integration"/>
    <property type="evidence" value="ECO:0007669"/>
    <property type="project" value="InterPro"/>
</dbReference>
<dbReference type="InterPro" id="IPR012337">
    <property type="entry name" value="RNaseH-like_sf"/>
</dbReference>
<feature type="region of interest" description="Disordered" evidence="1">
    <location>
        <begin position="669"/>
        <end position="712"/>
    </location>
</feature>
<name>A0A914I0X9_GLORO</name>
<sequence length="712" mass="81247">MFSKSRLKPKKAAKALTIPRMEMLAILIGVRAMAFVAKELKKPITACHLWSDSQIALAWVNSSDPQPVFVERRLHEIRQHAHVSFHYVRTDQNPADIATRGANPNELRAKKLWWEGPNWLGRPSRDWPDEMSFSPREQDTASPGLHIPTSDELETGVFSATAVNKRPRNMHDSTAQSIPEGPIDVKQYGSWNRLLRVTILVLRFIRRLKPDHSAIPMGKPLTSYTAEDYKCAENFLIRQEQERFNEKLACHPSRLDENGLRRLRTRLAAAGKPAPEMAQPILLSEESALTERIIERIHASMHHGGVDWTLTEFLRSYWCPKARRTVRKVLGRCLQCRKMSSPPFARPDMPPLPADRVVRRAPFESTGVDYMGPTTARMAGSLTKVWIVLLTCLTTRAVYLEPTTDLSANSFSNVLRRFISRRGRPKRMLSDNGGQFVLTDKTMKELLPNTATGTVQSQMACQGIEWKFLPSLSPWAGGLYERLVGLTKMCFKRTLGRRILEYDQFATFTAEVEAVLNQRPISAVSAETDAPVPLRPVDFIQPHALISFEIDASDNWTDKTRLPPQEKLALLWKSTLETLDNFWTQWSSEYLILLRERSGWKHKGPRLQTRAVPRVGDVVLVEEDYRSRNLWPMGRVTELNGFPPNIRSVQLKMVNGRVITRPVNRLYPLEVRSPEPEPVPTPEKPTEPGDVPEIGKPEPEKRRDRNERLVTR</sequence>
<evidence type="ECO:0000256" key="1">
    <source>
        <dbReference type="SAM" id="MobiDB-lite"/>
    </source>
</evidence>
<dbReference type="GO" id="GO:0003676">
    <property type="term" value="F:nucleic acid binding"/>
    <property type="evidence" value="ECO:0007669"/>
    <property type="project" value="InterPro"/>
</dbReference>